<gene>
    <name evidence="2" type="ORF">M8T91_09160</name>
</gene>
<keyword evidence="3" id="KW-1185">Reference proteome</keyword>
<keyword evidence="1" id="KW-0472">Membrane</keyword>
<organism evidence="2 3">
    <name type="scientific">Microbulbifer spongiae</name>
    <dbReference type="NCBI Taxonomy" id="2944933"/>
    <lineage>
        <taxon>Bacteria</taxon>
        <taxon>Pseudomonadati</taxon>
        <taxon>Pseudomonadota</taxon>
        <taxon>Gammaproteobacteria</taxon>
        <taxon>Cellvibrionales</taxon>
        <taxon>Microbulbiferaceae</taxon>
        <taxon>Microbulbifer</taxon>
    </lineage>
</organism>
<proteinExistence type="predicted"/>
<evidence type="ECO:0008006" key="4">
    <source>
        <dbReference type="Google" id="ProtNLM"/>
    </source>
</evidence>
<evidence type="ECO:0000256" key="1">
    <source>
        <dbReference type="SAM" id="Phobius"/>
    </source>
</evidence>
<dbReference type="EMBL" id="CP098023">
    <property type="protein sequence ID" value="WKD51571.1"/>
    <property type="molecule type" value="Genomic_DNA"/>
</dbReference>
<feature type="transmembrane region" description="Helical" evidence="1">
    <location>
        <begin position="128"/>
        <end position="151"/>
    </location>
</feature>
<feature type="transmembrane region" description="Helical" evidence="1">
    <location>
        <begin position="88"/>
        <end position="107"/>
    </location>
</feature>
<evidence type="ECO:0000313" key="2">
    <source>
        <dbReference type="EMBL" id="WKD51571.1"/>
    </source>
</evidence>
<reference evidence="2 3" key="1">
    <citation type="submission" date="2022-05" db="EMBL/GenBank/DDBJ databases">
        <title>Microbulbifer sp. nov., isolated from sponge.</title>
        <authorList>
            <person name="Gao L."/>
        </authorList>
    </citation>
    <scope>NUCLEOTIDE SEQUENCE [LARGE SCALE GENOMIC DNA]</scope>
    <source>
        <strain evidence="2 3">MI-G</strain>
    </source>
</reference>
<dbReference type="RefSeq" id="WP_301418969.1">
    <property type="nucleotide sequence ID" value="NZ_CP098023.1"/>
</dbReference>
<dbReference type="Proteomes" id="UP001321520">
    <property type="component" value="Chromosome"/>
</dbReference>
<name>A0ABY9EHC4_9GAMM</name>
<protein>
    <recommendedName>
        <fullName evidence="4">DUF4149 domain-containing protein</fullName>
    </recommendedName>
</protein>
<keyword evidence="1" id="KW-0812">Transmembrane</keyword>
<feature type="transmembrane region" description="Helical" evidence="1">
    <location>
        <begin position="6"/>
        <end position="34"/>
    </location>
</feature>
<evidence type="ECO:0000313" key="3">
    <source>
        <dbReference type="Proteomes" id="UP001321520"/>
    </source>
</evidence>
<keyword evidence="1" id="KW-1133">Transmembrane helix</keyword>
<sequence>MEDFYIFLLSVHAVSNAMWVGAVFMGSIIDWPAIKSMAQNGKFPFRFVVGQGSNIFFWVYLAIFLQLTTSAGLAILHPPEGNIEIFFLGLRSFALSIMIGFTLYGTFSSWPKLQVSSSGEAWAIYQYYMYRAYVIFVCGLLNTVAMVMLYMDIPR</sequence>
<feature type="transmembrane region" description="Helical" evidence="1">
    <location>
        <begin position="55"/>
        <end position="76"/>
    </location>
</feature>
<accession>A0ABY9EHC4</accession>